<evidence type="ECO:0000313" key="1">
    <source>
        <dbReference type="EMBL" id="SMG02797.1"/>
    </source>
</evidence>
<evidence type="ECO:0008006" key="3">
    <source>
        <dbReference type="Google" id="ProtNLM"/>
    </source>
</evidence>
<dbReference type="InterPro" id="IPR014988">
    <property type="entry name" value="Uncharacterised_YqcI/YcgG"/>
</dbReference>
<reference evidence="1 2" key="1">
    <citation type="submission" date="2017-04" db="EMBL/GenBank/DDBJ databases">
        <authorList>
            <person name="Afonso C.L."/>
            <person name="Miller P.J."/>
            <person name="Scott M.A."/>
            <person name="Spackman E."/>
            <person name="Goraichik I."/>
            <person name="Dimitrov K.M."/>
            <person name="Suarez D.L."/>
            <person name="Swayne D.E."/>
        </authorList>
    </citation>
    <scope>NUCLEOTIDE SEQUENCE [LARGE SCALE GENOMIC DNA]</scope>
    <source>
        <strain evidence="1">LMG 28154</strain>
    </source>
</reference>
<name>A0A238HCZ5_9BURK</name>
<dbReference type="Pfam" id="PF08892">
    <property type="entry name" value="YqcI_YcgG"/>
    <property type="match status" value="1"/>
</dbReference>
<accession>A0A238HCZ5</accession>
<evidence type="ECO:0000313" key="2">
    <source>
        <dbReference type="Proteomes" id="UP000198460"/>
    </source>
</evidence>
<dbReference type="EMBL" id="FXAN01000110">
    <property type="protein sequence ID" value="SMG02797.1"/>
    <property type="molecule type" value="Genomic_DNA"/>
</dbReference>
<dbReference type="PANTHER" id="PTHR40045">
    <property type="entry name" value="YCGG FAMILY PROTEIN"/>
    <property type="match status" value="1"/>
</dbReference>
<gene>
    <name evidence="1" type="ORF">BSIN_3495</name>
</gene>
<sequence length="222" mass="25740">MNFVKKFSNSDHHFPCNFAHQVYDGNMLRAAFFEENSNEDAMIENLGSVLTKYIETARGLGKITSFLAFFKLDDSLKTVEEYETWFWSILQRLHDSDQKEWPFDIPQNPYDPNWAFSFGGQAFFIVCFTPAHITRKSRYCEKPLIIFQPRWIFDGLEGDTPAGIAVRQAIRDAVAVYDNMPASKKLTSYGEGLDWEQYFLPDVNQSAYDKCPMIFKDMAQTK</sequence>
<proteinExistence type="predicted"/>
<organism evidence="1 2">
    <name type="scientific">Burkholderia singularis</name>
    <dbReference type="NCBI Taxonomy" id="1503053"/>
    <lineage>
        <taxon>Bacteria</taxon>
        <taxon>Pseudomonadati</taxon>
        <taxon>Pseudomonadota</taxon>
        <taxon>Betaproteobacteria</taxon>
        <taxon>Burkholderiales</taxon>
        <taxon>Burkholderiaceae</taxon>
        <taxon>Burkholderia</taxon>
        <taxon>pseudomallei group</taxon>
    </lineage>
</organism>
<protein>
    <recommendedName>
        <fullName evidence="3">YqcI/YcgG family protein</fullName>
    </recommendedName>
</protein>
<dbReference type="AlphaFoldDB" id="A0A238HCZ5"/>
<dbReference type="PANTHER" id="PTHR40045:SF1">
    <property type="entry name" value="YQCI_YCGG FAMILY PROTEIN"/>
    <property type="match status" value="1"/>
</dbReference>
<dbReference type="Proteomes" id="UP000198460">
    <property type="component" value="Unassembled WGS sequence"/>
</dbReference>